<dbReference type="Proteomes" id="UP001596492">
    <property type="component" value="Unassembled WGS sequence"/>
</dbReference>
<keyword evidence="2" id="KW-1185">Reference proteome</keyword>
<name>A0ABW2IJ80_9PROT</name>
<dbReference type="EMBL" id="JBHTBR010000002">
    <property type="protein sequence ID" value="MFC7291099.1"/>
    <property type="molecule type" value="Genomic_DNA"/>
</dbReference>
<dbReference type="Pfam" id="PF09866">
    <property type="entry name" value="DUF2093"/>
    <property type="match status" value="1"/>
</dbReference>
<sequence>MVSSGLPGEAKIKYLDADFEILKMGQFVICAVTNEQISLEDLKYWSVDLQEPYVDAVAAVKRWKEKQKS</sequence>
<comment type="caution">
    <text evidence="1">The sequence shown here is derived from an EMBL/GenBank/DDBJ whole genome shotgun (WGS) entry which is preliminary data.</text>
</comment>
<evidence type="ECO:0000313" key="1">
    <source>
        <dbReference type="EMBL" id="MFC7291099.1"/>
    </source>
</evidence>
<organism evidence="1 2">
    <name type="scientific">Hirschia litorea</name>
    <dbReference type="NCBI Taxonomy" id="1199156"/>
    <lineage>
        <taxon>Bacteria</taxon>
        <taxon>Pseudomonadati</taxon>
        <taxon>Pseudomonadota</taxon>
        <taxon>Alphaproteobacteria</taxon>
        <taxon>Hyphomonadales</taxon>
        <taxon>Hyphomonadaceae</taxon>
        <taxon>Hirschia</taxon>
    </lineage>
</organism>
<evidence type="ECO:0000313" key="2">
    <source>
        <dbReference type="Proteomes" id="UP001596492"/>
    </source>
</evidence>
<dbReference type="RefSeq" id="WP_382166294.1">
    <property type="nucleotide sequence ID" value="NZ_JBHTBR010000002.1"/>
</dbReference>
<gene>
    <name evidence="1" type="ORF">ACFQS8_05690</name>
</gene>
<dbReference type="InterPro" id="IPR018661">
    <property type="entry name" value="DUF2093"/>
</dbReference>
<reference evidence="2" key="1">
    <citation type="journal article" date="2019" name="Int. J. Syst. Evol. Microbiol.">
        <title>The Global Catalogue of Microorganisms (GCM) 10K type strain sequencing project: providing services to taxonomists for standard genome sequencing and annotation.</title>
        <authorList>
            <consortium name="The Broad Institute Genomics Platform"/>
            <consortium name="The Broad Institute Genome Sequencing Center for Infectious Disease"/>
            <person name="Wu L."/>
            <person name="Ma J."/>
        </authorList>
    </citation>
    <scope>NUCLEOTIDE SEQUENCE [LARGE SCALE GENOMIC DNA]</scope>
    <source>
        <strain evidence="2">CCUG 51308</strain>
    </source>
</reference>
<protein>
    <submittedName>
        <fullName evidence="1">DUF2093 domain-containing protein</fullName>
    </submittedName>
</protein>
<proteinExistence type="predicted"/>
<accession>A0ABW2IJ80</accession>